<dbReference type="InterPro" id="IPR016181">
    <property type="entry name" value="Acyl_CoA_acyltransferase"/>
</dbReference>
<name>A0A2A5CJM3_9GAMM</name>
<evidence type="ECO:0000259" key="1">
    <source>
        <dbReference type="PROSITE" id="PS51186"/>
    </source>
</evidence>
<protein>
    <submittedName>
        <fullName evidence="2">GNAT family N-acetyltransferase</fullName>
    </submittedName>
</protein>
<evidence type="ECO:0000313" key="2">
    <source>
        <dbReference type="EMBL" id="PCJ43620.1"/>
    </source>
</evidence>
<sequence length="138" mass="15861">MPKVAITDSEINRCFEAMAELRPHLIKDDFVSTVREMEKSDYNLLYIEEDSTVVAVAGYRIALNLFMGKHLYVDDLVTAGDKRSKGYGEKLISWLRDLAKEEGCSYLHLDSGTHRGRAHKFYFEQGFTIASYHFSEKL</sequence>
<dbReference type="Gene3D" id="3.40.630.30">
    <property type="match status" value="1"/>
</dbReference>
<feature type="domain" description="N-acetyltransferase" evidence="1">
    <location>
        <begin position="1"/>
        <end position="138"/>
    </location>
</feature>
<dbReference type="Pfam" id="PF00583">
    <property type="entry name" value="Acetyltransf_1"/>
    <property type="match status" value="1"/>
</dbReference>
<dbReference type="InterPro" id="IPR000182">
    <property type="entry name" value="GNAT_dom"/>
</dbReference>
<accession>A0A2A5CJM3</accession>
<evidence type="ECO:0000313" key="3">
    <source>
        <dbReference type="Proteomes" id="UP000228987"/>
    </source>
</evidence>
<dbReference type="EMBL" id="NVWI01000001">
    <property type="protein sequence ID" value="PCJ43620.1"/>
    <property type="molecule type" value="Genomic_DNA"/>
</dbReference>
<dbReference type="GO" id="GO:0016747">
    <property type="term" value="F:acyltransferase activity, transferring groups other than amino-acyl groups"/>
    <property type="evidence" value="ECO:0007669"/>
    <property type="project" value="InterPro"/>
</dbReference>
<proteinExistence type="predicted"/>
<keyword evidence="2" id="KW-0808">Transferase</keyword>
<dbReference type="SUPFAM" id="SSF55729">
    <property type="entry name" value="Acyl-CoA N-acyltransferases (Nat)"/>
    <property type="match status" value="1"/>
</dbReference>
<dbReference type="AlphaFoldDB" id="A0A2A5CJM3"/>
<gene>
    <name evidence="2" type="ORF">COA71_01745</name>
</gene>
<comment type="caution">
    <text evidence="2">The sequence shown here is derived from an EMBL/GenBank/DDBJ whole genome shotgun (WGS) entry which is preliminary data.</text>
</comment>
<reference evidence="3" key="1">
    <citation type="submission" date="2017-08" db="EMBL/GenBank/DDBJ databases">
        <title>A dynamic microbial community with high functional redundancy inhabits the cold, oxic subseafloor aquifer.</title>
        <authorList>
            <person name="Tully B.J."/>
            <person name="Wheat C.G."/>
            <person name="Glazer B.T."/>
            <person name="Huber J.A."/>
        </authorList>
    </citation>
    <scope>NUCLEOTIDE SEQUENCE [LARGE SCALE GENOMIC DNA]</scope>
</reference>
<organism evidence="2 3">
    <name type="scientific">SAR86 cluster bacterium</name>
    <dbReference type="NCBI Taxonomy" id="2030880"/>
    <lineage>
        <taxon>Bacteria</taxon>
        <taxon>Pseudomonadati</taxon>
        <taxon>Pseudomonadota</taxon>
        <taxon>Gammaproteobacteria</taxon>
        <taxon>SAR86 cluster</taxon>
    </lineage>
</organism>
<dbReference type="Proteomes" id="UP000228987">
    <property type="component" value="Unassembled WGS sequence"/>
</dbReference>
<dbReference type="PROSITE" id="PS51186">
    <property type="entry name" value="GNAT"/>
    <property type="match status" value="1"/>
</dbReference>
<dbReference type="CDD" id="cd04301">
    <property type="entry name" value="NAT_SF"/>
    <property type="match status" value="1"/>
</dbReference>